<comment type="caution">
    <text evidence="4">The sequence shown here is derived from an EMBL/GenBank/DDBJ whole genome shotgun (WGS) entry which is preliminary data.</text>
</comment>
<dbReference type="PANTHER" id="PTHR32347">
    <property type="entry name" value="EFFLUX SYSTEM COMPONENT YKNX-RELATED"/>
    <property type="match status" value="1"/>
</dbReference>
<sequence length="367" mass="41177">MKGNKQLFKHLNKLVLVLILISSCQNNQETISPVRKSITTSVYASGVVESENQYQVYATVNGIVNEIITDEDSEVEIGTPIISIVNDAQKIQSDNAKLNADFNDYNFNVGKLEEAKSVVVLTKIQMENDALMLKRQKNLWTQNVGTKIELEQREIAFKSSSNNYASAKEKQSELEKQLSYLSKQAQNNRLISNKTTDDYLIKSKVKGKIYQMNLAKGEIVNPQIPIAIIGDDSNYLLKMQVDEYDIVSIKLGMSVFVVLNSYKDSVFKAVVTKINPIMNVQSKTFTIEAKFVKPPLILYPNISFEANVVLQTKKNALLIPRSYLSNDSTVINKSGKNIPVKIGLKDLQMAEILSGIDENDELIMPKQ</sequence>
<comment type="subcellular location">
    <subcellularLocation>
        <location evidence="1">Cell envelope</location>
    </subcellularLocation>
</comment>
<keyword evidence="2 3" id="KW-0175">Coiled coil</keyword>
<name>A0A179DMM9_9SPHI</name>
<dbReference type="SUPFAM" id="SSF111369">
    <property type="entry name" value="HlyD-like secretion proteins"/>
    <property type="match status" value="1"/>
</dbReference>
<dbReference type="Proteomes" id="UP000078459">
    <property type="component" value="Unassembled WGS sequence"/>
</dbReference>
<dbReference type="Gene3D" id="2.40.420.20">
    <property type="match status" value="1"/>
</dbReference>
<dbReference type="GO" id="GO:0030313">
    <property type="term" value="C:cell envelope"/>
    <property type="evidence" value="ECO:0007669"/>
    <property type="project" value="UniProtKB-SubCell"/>
</dbReference>
<feature type="coiled-coil region" evidence="3">
    <location>
        <begin position="157"/>
        <end position="184"/>
    </location>
</feature>
<dbReference type="OrthoDB" id="869610at2"/>
<proteinExistence type="predicted"/>
<protein>
    <submittedName>
        <fullName evidence="4">RND transporter</fullName>
    </submittedName>
</protein>
<evidence type="ECO:0000313" key="5">
    <source>
        <dbReference type="Proteomes" id="UP000078459"/>
    </source>
</evidence>
<dbReference type="Gene3D" id="1.10.287.470">
    <property type="entry name" value="Helix hairpin bin"/>
    <property type="match status" value="1"/>
</dbReference>
<evidence type="ECO:0000256" key="3">
    <source>
        <dbReference type="SAM" id="Coils"/>
    </source>
</evidence>
<reference evidence="4 5" key="2">
    <citation type="submission" date="2016-06" db="EMBL/GenBank/DDBJ databases">
        <title>Pedobacter psychrophilus sp. nov., isolated from Antarctic fragmentary rock.</title>
        <authorList>
            <person name="Svec P."/>
        </authorList>
    </citation>
    <scope>NUCLEOTIDE SEQUENCE [LARGE SCALE GENOMIC DNA]</scope>
    <source>
        <strain evidence="4 5">CCM 8644</strain>
    </source>
</reference>
<dbReference type="EMBL" id="LWHJ01000011">
    <property type="protein sequence ID" value="OAQ42301.1"/>
    <property type="molecule type" value="Genomic_DNA"/>
</dbReference>
<dbReference type="Gene3D" id="2.40.30.170">
    <property type="match status" value="1"/>
</dbReference>
<evidence type="ECO:0000313" key="4">
    <source>
        <dbReference type="EMBL" id="OAQ42301.1"/>
    </source>
</evidence>
<dbReference type="AlphaFoldDB" id="A0A179DMM9"/>
<dbReference type="PANTHER" id="PTHR32347:SF14">
    <property type="entry name" value="EFFLUX SYSTEM COMPONENT YKNX-RELATED"/>
    <property type="match status" value="1"/>
</dbReference>
<dbReference type="STRING" id="1826909.A5893_04095"/>
<reference evidence="4 5" key="1">
    <citation type="submission" date="2016-04" db="EMBL/GenBank/DDBJ databases">
        <authorList>
            <person name="Evans L.H."/>
            <person name="Alamgir A."/>
            <person name="Owens N."/>
            <person name="Weber N.D."/>
            <person name="Virtaneva K."/>
            <person name="Barbian K."/>
            <person name="Babar A."/>
            <person name="Rosenke K."/>
        </authorList>
    </citation>
    <scope>NUCLEOTIDE SEQUENCE [LARGE SCALE GENOMIC DNA]</scope>
    <source>
        <strain evidence="4 5">CCM 8644</strain>
    </source>
</reference>
<dbReference type="RefSeq" id="WP_068821329.1">
    <property type="nucleotide sequence ID" value="NZ_LWHJ01000011.1"/>
</dbReference>
<gene>
    <name evidence="4" type="ORF">A5893_04095</name>
</gene>
<dbReference type="Gene3D" id="2.40.50.100">
    <property type="match status" value="1"/>
</dbReference>
<evidence type="ECO:0000256" key="2">
    <source>
        <dbReference type="ARBA" id="ARBA00023054"/>
    </source>
</evidence>
<dbReference type="PROSITE" id="PS51257">
    <property type="entry name" value="PROKAR_LIPOPROTEIN"/>
    <property type="match status" value="1"/>
</dbReference>
<keyword evidence="5" id="KW-1185">Reference proteome</keyword>
<dbReference type="InterPro" id="IPR050465">
    <property type="entry name" value="UPF0194_transport"/>
</dbReference>
<organism evidence="4 5">
    <name type="scientific">Pedobacter psychrophilus</name>
    <dbReference type="NCBI Taxonomy" id="1826909"/>
    <lineage>
        <taxon>Bacteria</taxon>
        <taxon>Pseudomonadati</taxon>
        <taxon>Bacteroidota</taxon>
        <taxon>Sphingobacteriia</taxon>
        <taxon>Sphingobacteriales</taxon>
        <taxon>Sphingobacteriaceae</taxon>
        <taxon>Pedobacter</taxon>
    </lineage>
</organism>
<evidence type="ECO:0000256" key="1">
    <source>
        <dbReference type="ARBA" id="ARBA00004196"/>
    </source>
</evidence>
<accession>A0A179DMM9</accession>